<dbReference type="AlphaFoldDB" id="A0A931DPR3"/>
<sequence length="413" mass="43872">MSSDGWSPGPFGLDAAKGATLATRRTVLAVAHHLTAATRLADVLTLIERDRRVQTVYTVAPASVFSPGVADHLRAAGALVIPFDRAAHTSFDLAIAAGDGGLERLHAPVLLLQHGMGPATRSHRWAGAGPAAPRPIAGLRREALVAGGRVIPAVIALAHHEHRLRLARICPEAEPAVRVVGDPALDRIGAGAPSRETYRRALGVGGRRLVVVSSTWGPRSLFGRHRDLIRRLATELPPERYAVVAALHPATWSWHGHRQCLAWFDDCRRLGAGLLPPHEGWQAALTAADLVVGDYGSVSHYAAAIGVPTVLAAFPDDDVLPGSQAELLGRLAPRLSLDRPLLPQIEAHTAAHSAPAVATLLRDRLTSEPGRAAALLRREMYGLLRLAEPAEPAALDAVPPPRLVGTTEPEVVR</sequence>
<evidence type="ECO:0008006" key="3">
    <source>
        <dbReference type="Google" id="ProtNLM"/>
    </source>
</evidence>
<proteinExistence type="predicted"/>
<protein>
    <recommendedName>
        <fullName evidence="3">CDP-glycerol:poly(Glycerophosphate) glycerophosphotransferase</fullName>
    </recommendedName>
</protein>
<reference evidence="1" key="1">
    <citation type="submission" date="2020-11" db="EMBL/GenBank/DDBJ databases">
        <title>Sequencing the genomes of 1000 actinobacteria strains.</title>
        <authorList>
            <person name="Klenk H.-P."/>
        </authorList>
    </citation>
    <scope>NUCLEOTIDE SEQUENCE</scope>
    <source>
        <strain evidence="1">DSM 43175</strain>
    </source>
</reference>
<comment type="caution">
    <text evidence="1">The sequence shown here is derived from an EMBL/GenBank/DDBJ whole genome shotgun (WGS) entry which is preliminary data.</text>
</comment>
<dbReference type="SUPFAM" id="SSF53756">
    <property type="entry name" value="UDP-Glycosyltransferase/glycogen phosphorylase"/>
    <property type="match status" value="1"/>
</dbReference>
<name>A0A931DPR3_9ACTN</name>
<organism evidence="1 2">
    <name type="scientific">Actinomadura viridis</name>
    <dbReference type="NCBI Taxonomy" id="58110"/>
    <lineage>
        <taxon>Bacteria</taxon>
        <taxon>Bacillati</taxon>
        <taxon>Actinomycetota</taxon>
        <taxon>Actinomycetes</taxon>
        <taxon>Streptosporangiales</taxon>
        <taxon>Thermomonosporaceae</taxon>
        <taxon>Actinomadura</taxon>
    </lineage>
</organism>
<dbReference type="Proteomes" id="UP000614047">
    <property type="component" value="Unassembled WGS sequence"/>
</dbReference>
<dbReference type="RefSeq" id="WP_197015606.1">
    <property type="nucleotide sequence ID" value="NZ_BAABES010000003.1"/>
</dbReference>
<gene>
    <name evidence="1" type="ORF">IW256_007675</name>
</gene>
<evidence type="ECO:0000313" key="2">
    <source>
        <dbReference type="Proteomes" id="UP000614047"/>
    </source>
</evidence>
<keyword evidence="2" id="KW-1185">Reference proteome</keyword>
<evidence type="ECO:0000313" key="1">
    <source>
        <dbReference type="EMBL" id="MBG6093562.1"/>
    </source>
</evidence>
<dbReference type="EMBL" id="JADOUA010000001">
    <property type="protein sequence ID" value="MBG6093562.1"/>
    <property type="molecule type" value="Genomic_DNA"/>
</dbReference>
<accession>A0A931DPR3</accession>